<evidence type="ECO:0000256" key="10">
    <source>
        <dbReference type="ARBA" id="ARBA00022843"/>
    </source>
</evidence>
<keyword evidence="13" id="KW-1015">Disulfide bond</keyword>
<feature type="signal peptide" evidence="15">
    <location>
        <begin position="1"/>
        <end position="20"/>
    </location>
</feature>
<evidence type="ECO:0000256" key="7">
    <source>
        <dbReference type="ARBA" id="ARBA00022692"/>
    </source>
</evidence>
<dbReference type="AlphaFoldDB" id="A0A9N9SV42"/>
<dbReference type="PANTHER" id="PTHR12731:SF1">
    <property type="entry name" value="TRANSLOCON-ASSOCIATED PROTEIN SUBUNIT DELTA"/>
    <property type="match status" value="1"/>
</dbReference>
<dbReference type="GO" id="GO:0005789">
    <property type="term" value="C:endoplasmic reticulum membrane"/>
    <property type="evidence" value="ECO:0007669"/>
    <property type="project" value="UniProtKB-SubCell"/>
</dbReference>
<keyword evidence="7" id="KW-0812">Transmembrane</keyword>
<dbReference type="EMBL" id="OU898285">
    <property type="protein sequence ID" value="CAG9828583.1"/>
    <property type="molecule type" value="Genomic_DNA"/>
</dbReference>
<evidence type="ECO:0000256" key="4">
    <source>
        <dbReference type="ARBA" id="ARBA00011819"/>
    </source>
</evidence>
<comment type="subunit">
    <text evidence="4">Heterotetramer of TRAP-alpha, TRAP-beta, TRAP-delta and TRAP-gamma.</text>
</comment>
<evidence type="ECO:0000313" key="16">
    <source>
        <dbReference type="EMBL" id="CAG9828583.1"/>
    </source>
</evidence>
<keyword evidence="8 15" id="KW-0732">Signal</keyword>
<dbReference type="Pfam" id="PF05404">
    <property type="entry name" value="TRAP-delta"/>
    <property type="match status" value="1"/>
</dbReference>
<keyword evidence="9" id="KW-0256">Endoplasmic reticulum</keyword>
<comment type="function">
    <text evidence="1">TRAP proteins are part of a complex whose function is to bind calcium to the ER membrane and thereby regulate the retention of ER resident proteins.</text>
</comment>
<evidence type="ECO:0000256" key="13">
    <source>
        <dbReference type="ARBA" id="ARBA00023157"/>
    </source>
</evidence>
<evidence type="ECO:0000256" key="2">
    <source>
        <dbReference type="ARBA" id="ARBA00004115"/>
    </source>
</evidence>
<comment type="subcellular location">
    <subcellularLocation>
        <location evidence="2">Endoplasmic reticulum membrane</location>
        <topology evidence="2">Single-pass type I membrane protein</topology>
    </subcellularLocation>
</comment>
<evidence type="ECO:0000256" key="15">
    <source>
        <dbReference type="SAM" id="SignalP"/>
    </source>
</evidence>
<proteinExistence type="inferred from homology"/>
<protein>
    <recommendedName>
        <fullName evidence="5">Translocon-associated protein subunit delta</fullName>
    </recommendedName>
    <alternativeName>
        <fullName evidence="14">Signal sequence receptor subunit delta</fullName>
    </alternativeName>
</protein>
<dbReference type="OrthoDB" id="10055808at2759"/>
<keyword evidence="11" id="KW-1133">Transmembrane helix</keyword>
<dbReference type="PANTHER" id="PTHR12731">
    <property type="entry name" value="TRANSLOCON-ASSOCIATED PROTEIN, DELTA SUBUNIT"/>
    <property type="match status" value="1"/>
</dbReference>
<evidence type="ECO:0000256" key="1">
    <source>
        <dbReference type="ARBA" id="ARBA00002838"/>
    </source>
</evidence>
<keyword evidence="17" id="KW-1185">Reference proteome</keyword>
<keyword evidence="10" id="KW-0832">Ubl conjugation</keyword>
<evidence type="ECO:0000256" key="8">
    <source>
        <dbReference type="ARBA" id="ARBA00022729"/>
    </source>
</evidence>
<evidence type="ECO:0000256" key="5">
    <source>
        <dbReference type="ARBA" id="ARBA00014387"/>
    </source>
</evidence>
<name>A0A9N9SV42_DIABA</name>
<evidence type="ECO:0000256" key="12">
    <source>
        <dbReference type="ARBA" id="ARBA00023136"/>
    </source>
</evidence>
<organism evidence="16 17">
    <name type="scientific">Diabrotica balteata</name>
    <name type="common">Banded cucumber beetle</name>
    <dbReference type="NCBI Taxonomy" id="107213"/>
    <lineage>
        <taxon>Eukaryota</taxon>
        <taxon>Metazoa</taxon>
        <taxon>Ecdysozoa</taxon>
        <taxon>Arthropoda</taxon>
        <taxon>Hexapoda</taxon>
        <taxon>Insecta</taxon>
        <taxon>Pterygota</taxon>
        <taxon>Neoptera</taxon>
        <taxon>Endopterygota</taxon>
        <taxon>Coleoptera</taxon>
        <taxon>Polyphaga</taxon>
        <taxon>Cucujiformia</taxon>
        <taxon>Chrysomeloidea</taxon>
        <taxon>Chrysomelidae</taxon>
        <taxon>Galerucinae</taxon>
        <taxon>Diabroticina</taxon>
        <taxon>Diabroticites</taxon>
        <taxon>Diabrotica</taxon>
    </lineage>
</organism>
<dbReference type="InterPro" id="IPR008855">
    <property type="entry name" value="TRAP-delta"/>
</dbReference>
<reference evidence="16" key="1">
    <citation type="submission" date="2022-01" db="EMBL/GenBank/DDBJ databases">
        <authorList>
            <person name="King R."/>
        </authorList>
    </citation>
    <scope>NUCLEOTIDE SEQUENCE</scope>
</reference>
<keyword evidence="6" id="KW-1017">Isopeptide bond</keyword>
<evidence type="ECO:0000256" key="9">
    <source>
        <dbReference type="ARBA" id="ARBA00022824"/>
    </source>
</evidence>
<evidence type="ECO:0000256" key="3">
    <source>
        <dbReference type="ARBA" id="ARBA00009294"/>
    </source>
</evidence>
<gene>
    <name evidence="16" type="ORF">DIABBA_LOCUS2497</name>
</gene>
<feature type="chain" id="PRO_5040497619" description="Translocon-associated protein subunit delta" evidence="15">
    <location>
        <begin position="21"/>
        <end position="166"/>
    </location>
</feature>
<sequence length="166" mass="17791">MSKVTLITFFTVISASLCLGCSNPEVNSKSFTTLDATIVTNIAFISEFSIKCGSGKLGNLYAALNGHISPVSLVGNDKFQVSWTEDIKSAKSGDRVVKLYDEDGYVAYRKASRANEDVSSVPSFADVVVTHSGAYNGPWLKSEFIATFLSLIVAYVALASRAKVSN</sequence>
<accession>A0A9N9SV42</accession>
<evidence type="ECO:0000313" key="17">
    <source>
        <dbReference type="Proteomes" id="UP001153709"/>
    </source>
</evidence>
<keyword evidence="12" id="KW-0472">Membrane</keyword>
<evidence type="ECO:0000256" key="11">
    <source>
        <dbReference type="ARBA" id="ARBA00022989"/>
    </source>
</evidence>
<comment type="similarity">
    <text evidence="3">Belongs to the TRAP-delta family.</text>
</comment>
<dbReference type="Proteomes" id="UP001153709">
    <property type="component" value="Chromosome 10"/>
</dbReference>
<evidence type="ECO:0000256" key="14">
    <source>
        <dbReference type="ARBA" id="ARBA00031791"/>
    </source>
</evidence>
<evidence type="ECO:0000256" key="6">
    <source>
        <dbReference type="ARBA" id="ARBA00022499"/>
    </source>
</evidence>